<dbReference type="SMART" id="SM00388">
    <property type="entry name" value="HisKA"/>
    <property type="match status" value="1"/>
</dbReference>
<dbReference type="Gene3D" id="1.10.287.130">
    <property type="match status" value="1"/>
</dbReference>
<dbReference type="PRINTS" id="PR00344">
    <property type="entry name" value="BCTRLSENSOR"/>
</dbReference>
<dbReference type="SUPFAM" id="SSF55874">
    <property type="entry name" value="ATPase domain of HSP90 chaperone/DNA topoisomerase II/histidine kinase"/>
    <property type="match status" value="1"/>
</dbReference>
<feature type="transmembrane region" description="Helical" evidence="8">
    <location>
        <begin position="26"/>
        <end position="47"/>
    </location>
</feature>
<dbReference type="Gene3D" id="3.30.565.10">
    <property type="entry name" value="Histidine kinase-like ATPase, C-terminal domain"/>
    <property type="match status" value="1"/>
</dbReference>
<organism evidence="10 11">
    <name type="scientific">Candidatus Blautia merdavium</name>
    <dbReference type="NCBI Taxonomy" id="2838494"/>
    <lineage>
        <taxon>Bacteria</taxon>
        <taxon>Bacillati</taxon>
        <taxon>Bacillota</taxon>
        <taxon>Clostridia</taxon>
        <taxon>Lachnospirales</taxon>
        <taxon>Lachnospiraceae</taxon>
        <taxon>Blautia</taxon>
    </lineage>
</organism>
<dbReference type="CDD" id="cd00082">
    <property type="entry name" value="HisKA"/>
    <property type="match status" value="1"/>
</dbReference>
<dbReference type="InterPro" id="IPR036890">
    <property type="entry name" value="HATPase_C_sf"/>
</dbReference>
<keyword evidence="8" id="KW-1133">Transmembrane helix</keyword>
<comment type="catalytic activity">
    <reaction evidence="1">
        <text>ATP + protein L-histidine = ADP + protein N-phospho-L-histidine.</text>
        <dbReference type="EC" id="2.7.13.3"/>
    </reaction>
</comment>
<dbReference type="InterPro" id="IPR050736">
    <property type="entry name" value="Sensor_HK_Regulatory"/>
</dbReference>
<reference evidence="10" key="1">
    <citation type="journal article" date="2021" name="PeerJ">
        <title>Extensive microbial diversity within the chicken gut microbiome revealed by metagenomics and culture.</title>
        <authorList>
            <person name="Gilroy R."/>
            <person name="Ravi A."/>
            <person name="Getino M."/>
            <person name="Pursley I."/>
            <person name="Horton D.L."/>
            <person name="Alikhan N.F."/>
            <person name="Baker D."/>
            <person name="Gharbi K."/>
            <person name="Hall N."/>
            <person name="Watson M."/>
            <person name="Adriaenssens E.M."/>
            <person name="Foster-Nyarko E."/>
            <person name="Jarju S."/>
            <person name="Secka A."/>
            <person name="Antonio M."/>
            <person name="Oren A."/>
            <person name="Chaudhuri R.R."/>
            <person name="La Ragione R."/>
            <person name="Hildebrand F."/>
            <person name="Pallen M.J."/>
        </authorList>
    </citation>
    <scope>NUCLEOTIDE SEQUENCE</scope>
    <source>
        <strain evidence="10">ChiBcec2-3848</strain>
    </source>
</reference>
<keyword evidence="5" id="KW-0808">Transferase</keyword>
<dbReference type="Pfam" id="PF02518">
    <property type="entry name" value="HATPase_c"/>
    <property type="match status" value="1"/>
</dbReference>
<dbReference type="InterPro" id="IPR003594">
    <property type="entry name" value="HATPase_dom"/>
</dbReference>
<evidence type="ECO:0000256" key="3">
    <source>
        <dbReference type="ARBA" id="ARBA00012438"/>
    </source>
</evidence>
<dbReference type="FunFam" id="3.30.565.10:FF:000006">
    <property type="entry name" value="Sensor histidine kinase WalK"/>
    <property type="match status" value="1"/>
</dbReference>
<comment type="subcellular location">
    <subcellularLocation>
        <location evidence="2">Membrane</location>
    </subcellularLocation>
</comment>
<dbReference type="InterPro" id="IPR004358">
    <property type="entry name" value="Sig_transdc_His_kin-like_C"/>
</dbReference>
<dbReference type="GO" id="GO:0000155">
    <property type="term" value="F:phosphorelay sensor kinase activity"/>
    <property type="evidence" value="ECO:0007669"/>
    <property type="project" value="InterPro"/>
</dbReference>
<sequence length="451" mass="50136">MKLFPKAFAASDHSRQFPAVQKRLSLFYTLMTGLILSVILLVCFFYMRGAVESRNNALFSSLFLNISSRFQSESFFSDSWLAQMEADNNLIIHIEDNGQPLHFRGSWDPATDRDTLIDLGKQAAAETGIFAANPSRSQILQSPVLSISGRAEDSYFGMYLVEFTDGGSKSLLVLQDVTGSQRQLVYQGLFFLLAGILGIFLLFLASWNMVGKTLQPLKENQKQQAEFIAAASHELRSPLAVIQASASAARTSPQDAGSMLSNIEKECSRMGTLIQDLLVLAAADSRRWNLAKENLDADTLLLDVYETFEPLCRQKKTALHLELPDEELPRIFCDRNRVIQILTVLLDNALSYTREGGQIDLTVSSSSRYICYAVADHGKGIPDEEKPFIFDRFYQSSRARDQKEHFGLGLSIARELAKLHKGELTVQDTPGGGCTFLLTLPVSRIQTPGGR</sequence>
<feature type="transmembrane region" description="Helical" evidence="8">
    <location>
        <begin position="189"/>
        <end position="210"/>
    </location>
</feature>
<gene>
    <name evidence="10" type="ORF">H9753_10215</name>
</gene>
<proteinExistence type="predicted"/>
<protein>
    <recommendedName>
        <fullName evidence="3">histidine kinase</fullName>
        <ecNumber evidence="3">2.7.13.3</ecNumber>
    </recommendedName>
</protein>
<dbReference type="PANTHER" id="PTHR43711:SF1">
    <property type="entry name" value="HISTIDINE KINASE 1"/>
    <property type="match status" value="1"/>
</dbReference>
<keyword evidence="8" id="KW-0472">Membrane</keyword>
<reference evidence="10" key="2">
    <citation type="submission" date="2021-04" db="EMBL/GenBank/DDBJ databases">
        <authorList>
            <person name="Gilroy R."/>
        </authorList>
    </citation>
    <scope>NUCLEOTIDE SEQUENCE</scope>
    <source>
        <strain evidence="10">ChiBcec2-3848</strain>
    </source>
</reference>
<dbReference type="SUPFAM" id="SSF47384">
    <property type="entry name" value="Homodimeric domain of signal transducing histidine kinase"/>
    <property type="match status" value="1"/>
</dbReference>
<evidence type="ECO:0000256" key="5">
    <source>
        <dbReference type="ARBA" id="ARBA00022679"/>
    </source>
</evidence>
<evidence type="ECO:0000256" key="4">
    <source>
        <dbReference type="ARBA" id="ARBA00022553"/>
    </source>
</evidence>
<evidence type="ECO:0000313" key="10">
    <source>
        <dbReference type="EMBL" id="HJC63973.1"/>
    </source>
</evidence>
<comment type="caution">
    <text evidence="10">The sequence shown here is derived from an EMBL/GenBank/DDBJ whole genome shotgun (WGS) entry which is preliminary data.</text>
</comment>
<evidence type="ECO:0000256" key="7">
    <source>
        <dbReference type="ARBA" id="ARBA00023012"/>
    </source>
</evidence>
<dbReference type="InterPro" id="IPR003661">
    <property type="entry name" value="HisK_dim/P_dom"/>
</dbReference>
<feature type="domain" description="Histidine kinase" evidence="9">
    <location>
        <begin position="230"/>
        <end position="444"/>
    </location>
</feature>
<dbReference type="Proteomes" id="UP000823886">
    <property type="component" value="Unassembled WGS sequence"/>
</dbReference>
<dbReference type="PROSITE" id="PS50109">
    <property type="entry name" value="HIS_KIN"/>
    <property type="match status" value="1"/>
</dbReference>
<dbReference type="AlphaFoldDB" id="A0A9D2TCS5"/>
<evidence type="ECO:0000259" key="9">
    <source>
        <dbReference type="PROSITE" id="PS50109"/>
    </source>
</evidence>
<evidence type="ECO:0000256" key="1">
    <source>
        <dbReference type="ARBA" id="ARBA00000085"/>
    </source>
</evidence>
<keyword evidence="4" id="KW-0597">Phosphoprotein</keyword>
<name>A0A9D2TCS5_9FIRM</name>
<dbReference type="EMBL" id="DWVZ01000141">
    <property type="protein sequence ID" value="HJC63973.1"/>
    <property type="molecule type" value="Genomic_DNA"/>
</dbReference>
<evidence type="ECO:0000256" key="6">
    <source>
        <dbReference type="ARBA" id="ARBA00022777"/>
    </source>
</evidence>
<keyword evidence="7" id="KW-0902">Two-component regulatory system</keyword>
<dbReference type="CDD" id="cd00075">
    <property type="entry name" value="HATPase"/>
    <property type="match status" value="1"/>
</dbReference>
<keyword evidence="8" id="KW-0812">Transmembrane</keyword>
<dbReference type="PANTHER" id="PTHR43711">
    <property type="entry name" value="TWO-COMPONENT HISTIDINE KINASE"/>
    <property type="match status" value="1"/>
</dbReference>
<dbReference type="EC" id="2.7.13.3" evidence="3"/>
<dbReference type="InterPro" id="IPR005467">
    <property type="entry name" value="His_kinase_dom"/>
</dbReference>
<dbReference type="GO" id="GO:0016020">
    <property type="term" value="C:membrane"/>
    <property type="evidence" value="ECO:0007669"/>
    <property type="project" value="UniProtKB-SubCell"/>
</dbReference>
<dbReference type="SMART" id="SM00387">
    <property type="entry name" value="HATPase_c"/>
    <property type="match status" value="1"/>
</dbReference>
<accession>A0A9D2TCS5</accession>
<dbReference type="Pfam" id="PF00512">
    <property type="entry name" value="HisKA"/>
    <property type="match status" value="1"/>
</dbReference>
<dbReference type="InterPro" id="IPR036097">
    <property type="entry name" value="HisK_dim/P_sf"/>
</dbReference>
<evidence type="ECO:0000313" key="11">
    <source>
        <dbReference type="Proteomes" id="UP000823886"/>
    </source>
</evidence>
<keyword evidence="6 10" id="KW-0418">Kinase</keyword>
<evidence type="ECO:0000256" key="8">
    <source>
        <dbReference type="SAM" id="Phobius"/>
    </source>
</evidence>
<evidence type="ECO:0000256" key="2">
    <source>
        <dbReference type="ARBA" id="ARBA00004370"/>
    </source>
</evidence>